<evidence type="ECO:0000313" key="1">
    <source>
        <dbReference type="EMBL" id="ADW71623.1"/>
    </source>
</evidence>
<reference evidence="2" key="1">
    <citation type="submission" date="2011-01" db="EMBL/GenBank/DDBJ databases">
        <title>Complete sequence of plasmid5 of Acidobacterium sp. MP5ACTX9.</title>
        <authorList>
            <consortium name="US DOE Joint Genome Institute"/>
            <person name="Lucas S."/>
            <person name="Copeland A."/>
            <person name="Lapidus A."/>
            <person name="Cheng J.-F."/>
            <person name="Goodwin L."/>
            <person name="Pitluck S."/>
            <person name="Teshima H."/>
            <person name="Detter J.C."/>
            <person name="Han C."/>
            <person name="Tapia R."/>
            <person name="Land M."/>
            <person name="Hauser L."/>
            <person name="Kyrpides N."/>
            <person name="Ivanova N."/>
            <person name="Ovchinnikova G."/>
            <person name="Pagani I."/>
            <person name="Rawat S.R."/>
            <person name="Mannisto M."/>
            <person name="Haggblom M.M."/>
            <person name="Woyke T."/>
        </authorList>
    </citation>
    <scope>NUCLEOTIDE SEQUENCE [LARGE SCALE GENOMIC DNA]</scope>
    <source>
        <strain evidence="2">MP5ACTX9</strain>
        <plasmid evidence="2">Plasmid pACIX905</plasmid>
    </source>
</reference>
<dbReference type="HOGENOM" id="CLU_2259817_0_0_0"/>
<dbReference type="Proteomes" id="UP000000343">
    <property type="component" value="Plasmid pACIX905"/>
</dbReference>
<evidence type="ECO:0000313" key="2">
    <source>
        <dbReference type="Proteomes" id="UP000000343"/>
    </source>
</evidence>
<dbReference type="AlphaFoldDB" id="E8X839"/>
<gene>
    <name evidence="1" type="ordered locus">AciX9_4696</name>
</gene>
<accession>E8X839</accession>
<dbReference type="KEGG" id="acm:AciX9_4696"/>
<keyword evidence="2" id="KW-1185">Reference proteome</keyword>
<geneLocation type="plasmid" evidence="1 2">
    <name>pACIX905</name>
</geneLocation>
<sequence>MGSRLTGLFAEAQGEYVLNFVVEGSSSYALFPADFSLLTADCALLSPNPAFFSTDAMHLLRGRRELHLFVQVVLSLNERRLLGPENSLLLTQRFQHTVKLCRF</sequence>
<dbReference type="EMBL" id="CP002485">
    <property type="protein sequence ID" value="ADW71623.1"/>
    <property type="molecule type" value="Genomic_DNA"/>
</dbReference>
<keyword evidence="1" id="KW-0614">Plasmid</keyword>
<name>E8X839_GRATM</name>
<protein>
    <submittedName>
        <fullName evidence="1">Uncharacterized protein</fullName>
    </submittedName>
</protein>
<organism evidence="2">
    <name type="scientific">Granulicella tundricola (strain ATCC BAA-1859 / DSM 23138 / MP5ACTX9)</name>
    <dbReference type="NCBI Taxonomy" id="1198114"/>
    <lineage>
        <taxon>Bacteria</taxon>
        <taxon>Pseudomonadati</taxon>
        <taxon>Acidobacteriota</taxon>
        <taxon>Terriglobia</taxon>
        <taxon>Terriglobales</taxon>
        <taxon>Acidobacteriaceae</taxon>
        <taxon>Granulicella</taxon>
    </lineage>
</organism>
<proteinExistence type="predicted"/>